<dbReference type="RefSeq" id="WP_176353441.1">
    <property type="nucleotide sequence ID" value="NZ_JABWDU010000003.1"/>
</dbReference>
<dbReference type="EMBL" id="JABWDU010000003">
    <property type="protein sequence ID" value="NVD39889.1"/>
    <property type="molecule type" value="Genomic_DNA"/>
</dbReference>
<comment type="caution">
    <text evidence="2">The sequence shown here is derived from an EMBL/GenBank/DDBJ whole genome shotgun (WGS) entry which is preliminary data.</text>
</comment>
<protein>
    <submittedName>
        <fullName evidence="2">Uncharacterized protein</fullName>
    </submittedName>
</protein>
<name>A0A7Y6Q6B3_9HYPH</name>
<dbReference type="AlphaFoldDB" id="A0A7Y6Q6B3"/>
<organism evidence="2 3">
    <name type="scientific">Ensifer oleiphilus</name>
    <dbReference type="NCBI Taxonomy" id="2742698"/>
    <lineage>
        <taxon>Bacteria</taxon>
        <taxon>Pseudomonadati</taxon>
        <taxon>Pseudomonadota</taxon>
        <taxon>Alphaproteobacteria</taxon>
        <taxon>Hyphomicrobiales</taxon>
        <taxon>Rhizobiaceae</taxon>
        <taxon>Sinorhizobium/Ensifer group</taxon>
        <taxon>Ensifer</taxon>
    </lineage>
</organism>
<reference evidence="2 3" key="1">
    <citation type="submission" date="2020-06" db="EMBL/GenBank/DDBJ databases">
        <authorList>
            <person name="Grouzdev D.S."/>
        </authorList>
    </citation>
    <scope>NUCLEOTIDE SEQUENCE [LARGE SCALE GENOMIC DNA]</scope>
    <source>
        <strain evidence="2 3">HO-A22</strain>
    </source>
</reference>
<accession>A0A7Y6Q6B3</accession>
<gene>
    <name evidence="2" type="ORF">HT585_13565</name>
</gene>
<evidence type="ECO:0000256" key="1">
    <source>
        <dbReference type="SAM" id="Phobius"/>
    </source>
</evidence>
<feature type="transmembrane region" description="Helical" evidence="1">
    <location>
        <begin position="6"/>
        <end position="25"/>
    </location>
</feature>
<keyword evidence="1" id="KW-1133">Transmembrane helix</keyword>
<keyword evidence="3" id="KW-1185">Reference proteome</keyword>
<proteinExistence type="predicted"/>
<dbReference type="Proteomes" id="UP000520198">
    <property type="component" value="Unassembled WGS sequence"/>
</dbReference>
<sequence>MSEIFFWFAILFIIGSAVAGLAHLASIGRRIREAETGGTPVNRRKGWLFEAVVGDGDGGGDGGGD</sequence>
<keyword evidence="1" id="KW-0472">Membrane</keyword>
<evidence type="ECO:0000313" key="2">
    <source>
        <dbReference type="EMBL" id="NVD39889.1"/>
    </source>
</evidence>
<evidence type="ECO:0000313" key="3">
    <source>
        <dbReference type="Proteomes" id="UP000520198"/>
    </source>
</evidence>
<keyword evidence="1" id="KW-0812">Transmembrane</keyword>